<accession>A0A3A6QD90</accession>
<dbReference type="InterPro" id="IPR000182">
    <property type="entry name" value="GNAT_dom"/>
</dbReference>
<name>A0A3A6QD90_9EURY</name>
<comment type="caution">
    <text evidence="2">The sequence shown here is derived from an EMBL/GenBank/DDBJ whole genome shotgun (WGS) entry which is preliminary data.</text>
</comment>
<keyword evidence="3" id="KW-1185">Reference proteome</keyword>
<dbReference type="EMBL" id="QMDW01000012">
    <property type="protein sequence ID" value="RJX49213.1"/>
    <property type="molecule type" value="Genomic_DNA"/>
</dbReference>
<organism evidence="2 3">
    <name type="scientific">Halonotius pteroides</name>
    <dbReference type="NCBI Taxonomy" id="268735"/>
    <lineage>
        <taxon>Archaea</taxon>
        <taxon>Methanobacteriati</taxon>
        <taxon>Methanobacteriota</taxon>
        <taxon>Stenosarchaea group</taxon>
        <taxon>Halobacteria</taxon>
        <taxon>Halobacteriales</taxon>
        <taxon>Haloferacaceae</taxon>
        <taxon>Halonotius</taxon>
    </lineage>
</organism>
<dbReference type="Gene3D" id="3.40.630.30">
    <property type="match status" value="1"/>
</dbReference>
<proteinExistence type="predicted"/>
<dbReference type="Proteomes" id="UP000281564">
    <property type="component" value="Unassembled WGS sequence"/>
</dbReference>
<sequence>MSDQVSIRRGDPTDRLAVVRLFDAAMLDTEFDRLSRQLTGTDGAVLIATRGETPVGAIALDYSPASDEKRVAVDDDTDPVGITAIAVQRRRRDRGIGRTLIEAAANHVTPRPLTARFDKEVQPFYDACGFEIGSRDDRYWGIRWPEPTASTETT</sequence>
<evidence type="ECO:0000313" key="3">
    <source>
        <dbReference type="Proteomes" id="UP000281564"/>
    </source>
</evidence>
<reference evidence="2 3" key="1">
    <citation type="submission" date="2018-06" db="EMBL/GenBank/DDBJ databases">
        <title>Halonotius sp. F13-13 a new haloarchaeeon isolated from a solar saltern from Isla Cristina, Huelva, Spain.</title>
        <authorList>
            <person name="Duran-Viseras A."/>
            <person name="Sanchez-Porro C."/>
            <person name="Ventosa A."/>
        </authorList>
    </citation>
    <scope>NUCLEOTIDE SEQUENCE [LARGE SCALE GENOMIC DNA]</scope>
    <source>
        <strain evidence="2 3">CECT 7525</strain>
    </source>
</reference>
<protein>
    <submittedName>
        <fullName evidence="2">GNAT family N-acetyltransferase</fullName>
    </submittedName>
</protein>
<feature type="domain" description="N-acetyltransferase" evidence="1">
    <location>
        <begin position="5"/>
        <end position="149"/>
    </location>
</feature>
<evidence type="ECO:0000313" key="2">
    <source>
        <dbReference type="EMBL" id="RJX49213.1"/>
    </source>
</evidence>
<dbReference type="InterPro" id="IPR016181">
    <property type="entry name" value="Acyl_CoA_acyltransferase"/>
</dbReference>
<keyword evidence="2" id="KW-0808">Transferase</keyword>
<dbReference type="RefSeq" id="WP_120084969.1">
    <property type="nucleotide sequence ID" value="NZ_QMDW01000012.1"/>
</dbReference>
<dbReference type="AlphaFoldDB" id="A0A3A6QD90"/>
<dbReference type="GO" id="GO:0016747">
    <property type="term" value="F:acyltransferase activity, transferring groups other than amino-acyl groups"/>
    <property type="evidence" value="ECO:0007669"/>
    <property type="project" value="InterPro"/>
</dbReference>
<dbReference type="OrthoDB" id="194677at2157"/>
<gene>
    <name evidence="2" type="ORF">DP106_09675</name>
</gene>
<evidence type="ECO:0000259" key="1">
    <source>
        <dbReference type="PROSITE" id="PS51186"/>
    </source>
</evidence>
<dbReference type="SUPFAM" id="SSF55729">
    <property type="entry name" value="Acyl-CoA N-acyltransferases (Nat)"/>
    <property type="match status" value="1"/>
</dbReference>
<dbReference type="PROSITE" id="PS51186">
    <property type="entry name" value="GNAT"/>
    <property type="match status" value="1"/>
</dbReference>
<dbReference type="Pfam" id="PF13508">
    <property type="entry name" value="Acetyltransf_7"/>
    <property type="match status" value="1"/>
</dbReference>